<dbReference type="GeneID" id="6074333"/>
<dbReference type="InterPro" id="IPR032675">
    <property type="entry name" value="LRR_dom_sf"/>
</dbReference>
<accession>B0D4B3</accession>
<organism evidence="2">
    <name type="scientific">Laccaria bicolor (strain S238N-H82 / ATCC MYA-4686)</name>
    <name type="common">Bicoloured deceiver</name>
    <name type="synonym">Laccaria laccata var. bicolor</name>
    <dbReference type="NCBI Taxonomy" id="486041"/>
    <lineage>
        <taxon>Eukaryota</taxon>
        <taxon>Fungi</taxon>
        <taxon>Dikarya</taxon>
        <taxon>Basidiomycota</taxon>
        <taxon>Agaricomycotina</taxon>
        <taxon>Agaricomycetes</taxon>
        <taxon>Agaricomycetidae</taxon>
        <taxon>Agaricales</taxon>
        <taxon>Agaricineae</taxon>
        <taxon>Hydnangiaceae</taxon>
        <taxon>Laccaria</taxon>
    </lineage>
</organism>
<dbReference type="InParanoid" id="B0D4B3"/>
<evidence type="ECO:0000313" key="1">
    <source>
        <dbReference type="EMBL" id="EDR10545.1"/>
    </source>
</evidence>
<evidence type="ECO:0000313" key="2">
    <source>
        <dbReference type="Proteomes" id="UP000001194"/>
    </source>
</evidence>
<name>B0D4B3_LACBS</name>
<dbReference type="AlphaFoldDB" id="B0D4B3"/>
<keyword evidence="2" id="KW-1185">Reference proteome</keyword>
<reference evidence="1 2" key="1">
    <citation type="journal article" date="2008" name="Nature">
        <title>The genome of Laccaria bicolor provides insights into mycorrhizal symbiosis.</title>
        <authorList>
            <person name="Martin F."/>
            <person name="Aerts A."/>
            <person name="Ahren D."/>
            <person name="Brun A."/>
            <person name="Danchin E.G.J."/>
            <person name="Duchaussoy F."/>
            <person name="Gibon J."/>
            <person name="Kohler A."/>
            <person name="Lindquist E."/>
            <person name="Pereda V."/>
            <person name="Salamov A."/>
            <person name="Shapiro H.J."/>
            <person name="Wuyts J."/>
            <person name="Blaudez D."/>
            <person name="Buee M."/>
            <person name="Brokstein P."/>
            <person name="Canbaeck B."/>
            <person name="Cohen D."/>
            <person name="Courty P.E."/>
            <person name="Coutinho P.M."/>
            <person name="Delaruelle C."/>
            <person name="Detter J.C."/>
            <person name="Deveau A."/>
            <person name="DiFazio S."/>
            <person name="Duplessis S."/>
            <person name="Fraissinet-Tachet L."/>
            <person name="Lucic E."/>
            <person name="Frey-Klett P."/>
            <person name="Fourrey C."/>
            <person name="Feussner I."/>
            <person name="Gay G."/>
            <person name="Grimwood J."/>
            <person name="Hoegger P.J."/>
            <person name="Jain P."/>
            <person name="Kilaru S."/>
            <person name="Labbe J."/>
            <person name="Lin Y.C."/>
            <person name="Legue V."/>
            <person name="Le Tacon F."/>
            <person name="Marmeisse R."/>
            <person name="Melayah D."/>
            <person name="Montanini B."/>
            <person name="Muratet M."/>
            <person name="Nehls U."/>
            <person name="Niculita-Hirzel H."/>
            <person name="Oudot-Le Secq M.P."/>
            <person name="Peter M."/>
            <person name="Quesneville H."/>
            <person name="Rajashekar B."/>
            <person name="Reich M."/>
            <person name="Rouhier N."/>
            <person name="Schmutz J."/>
            <person name="Yin T."/>
            <person name="Chalot M."/>
            <person name="Henrissat B."/>
            <person name="Kuees U."/>
            <person name="Lucas S."/>
            <person name="Van de Peer Y."/>
            <person name="Podila G.K."/>
            <person name="Polle A."/>
            <person name="Pukkila P.J."/>
            <person name="Richardson P.M."/>
            <person name="Rouze P."/>
            <person name="Sanders I.R."/>
            <person name="Stajich J.E."/>
            <person name="Tunlid A."/>
            <person name="Tuskan G."/>
            <person name="Grigoriev I.V."/>
        </authorList>
    </citation>
    <scope>NUCLEOTIDE SEQUENCE [LARGE SCALE GENOMIC DNA]</scope>
    <source>
        <strain evidence="2">S238N-H82 / ATCC MYA-4686</strain>
    </source>
</reference>
<dbReference type="HOGENOM" id="CLU_020999_5_1_1"/>
<dbReference type="KEGG" id="lbc:LACBIDRAFT_325247"/>
<proteinExistence type="predicted"/>
<dbReference type="RefSeq" id="XP_001878995.1">
    <property type="nucleotide sequence ID" value="XM_001878960.1"/>
</dbReference>
<dbReference type="OrthoDB" id="3047947at2759"/>
<dbReference type="SUPFAM" id="SSF52047">
    <property type="entry name" value="RNI-like"/>
    <property type="match status" value="1"/>
</dbReference>
<gene>
    <name evidence="1" type="ORF">LACBIDRAFT_325247</name>
</gene>
<sequence>MANLLDDSEVTRNLSDLEVSSSDGQPEAALANELPPELLVYIFGIAQNLLLPSEHLFRQFPLVLGDVSHYWRQVAFGAPMLWSNVDISHPRDLTVLRAYLDRSKDYPIDLHLIYDITLPQYEKADPSDVNQLIVILQPHYFHCRSIRLSAGTYPEATPEMLSLLGSMRDGHYPMLQSFLVEGAEMYDTIKSCAILNDAPNLTNVRLGGLGLSFCRPPLNAVTELHLAVTHSLISYTDFSKMLRSCESLITLCIYDDLVDPWPSGQPLIHIPSLRYLRIFGNMMSVSQFLLSIFVPDLEELTIAPIAKADLTILQEDVSHNTPRFPALRSLTLAPCRAYAMARTLGLASICFPGIELLILPKYYSKCFLMSFVTDEAAPLWPGLHTLAVRDIDGRCNQRVLYEFVEERQRLGVPLRALYLDSSSVPKMTRMDWLKDQLSVVEVDPWWIQCGDAFYSGEQDRFLGSGGDDPDIS</sequence>
<dbReference type="Gene3D" id="3.80.10.10">
    <property type="entry name" value="Ribonuclease Inhibitor"/>
    <property type="match status" value="1"/>
</dbReference>
<dbReference type="Proteomes" id="UP000001194">
    <property type="component" value="Unassembled WGS sequence"/>
</dbReference>
<dbReference type="EMBL" id="DS547097">
    <property type="protein sequence ID" value="EDR10545.1"/>
    <property type="molecule type" value="Genomic_DNA"/>
</dbReference>
<protein>
    <submittedName>
        <fullName evidence="1">Predicted protein</fullName>
    </submittedName>
</protein>